<evidence type="ECO:0000256" key="2">
    <source>
        <dbReference type="ARBA" id="ARBA00022679"/>
    </source>
</evidence>
<dbReference type="PANTHER" id="PTHR43527:SF2">
    <property type="entry name" value="4-DIPHOSPHOCYTIDYL-2-C-METHYL-D-ERYTHRITOL KINASE, CHLOROPLASTIC"/>
    <property type="match status" value="1"/>
</dbReference>
<comment type="function">
    <text evidence="6">Catalyzes the phosphorylation of the position 2 hydroxy group of 4-diphosphocytidyl-2C-methyl-D-erythritol.</text>
</comment>
<name>A0ABN7K1T3_9BACT</name>
<dbReference type="InterPro" id="IPR014721">
    <property type="entry name" value="Ribsml_uS5_D2-typ_fold_subgr"/>
</dbReference>
<keyword evidence="6" id="KW-0414">Isoprene biosynthesis</keyword>
<evidence type="ECO:0000256" key="4">
    <source>
        <dbReference type="ARBA" id="ARBA00022777"/>
    </source>
</evidence>
<keyword evidence="9" id="KW-1185">Reference proteome</keyword>
<comment type="caution">
    <text evidence="8">The sequence shown here is derived from an EMBL/GenBank/DDBJ whole genome shotgun (WGS) entry which is preliminary data.</text>
</comment>
<dbReference type="EMBL" id="CAJHOE010000001">
    <property type="protein sequence ID" value="CAD7286504.1"/>
    <property type="molecule type" value="Genomic_DNA"/>
</dbReference>
<comment type="similarity">
    <text evidence="6">Belongs to the GHMP kinase family. IspE subfamily.</text>
</comment>
<feature type="active site" evidence="6">
    <location>
        <position position="132"/>
    </location>
</feature>
<dbReference type="NCBIfam" id="TIGR00154">
    <property type="entry name" value="ispE"/>
    <property type="match status" value="1"/>
</dbReference>
<dbReference type="SUPFAM" id="SSF54211">
    <property type="entry name" value="Ribosomal protein S5 domain 2-like"/>
    <property type="match status" value="1"/>
</dbReference>
<dbReference type="PIRSF" id="PIRSF010376">
    <property type="entry name" value="IspE"/>
    <property type="match status" value="1"/>
</dbReference>
<dbReference type="SUPFAM" id="SSF55060">
    <property type="entry name" value="GHMP Kinase, C-terminal domain"/>
    <property type="match status" value="1"/>
</dbReference>
<organism evidence="8 9">
    <name type="scientific">Campylobacter suis</name>
    <dbReference type="NCBI Taxonomy" id="2790657"/>
    <lineage>
        <taxon>Bacteria</taxon>
        <taxon>Pseudomonadati</taxon>
        <taxon>Campylobacterota</taxon>
        <taxon>Epsilonproteobacteria</taxon>
        <taxon>Campylobacterales</taxon>
        <taxon>Campylobacteraceae</taxon>
        <taxon>Campylobacter</taxon>
    </lineage>
</organism>
<dbReference type="InterPro" id="IPR004424">
    <property type="entry name" value="IspE"/>
</dbReference>
<feature type="binding site" evidence="6">
    <location>
        <begin position="90"/>
        <end position="100"/>
    </location>
    <ligand>
        <name>ATP</name>
        <dbReference type="ChEBI" id="CHEBI:30616"/>
    </ligand>
</feature>
<dbReference type="InterPro" id="IPR020568">
    <property type="entry name" value="Ribosomal_Su5_D2-typ_SF"/>
</dbReference>
<dbReference type="InterPro" id="IPR006204">
    <property type="entry name" value="GHMP_kinase_N_dom"/>
</dbReference>
<accession>A0ABN7K1T3</accession>
<evidence type="ECO:0000256" key="5">
    <source>
        <dbReference type="ARBA" id="ARBA00022840"/>
    </source>
</evidence>
<proteinExistence type="inferred from homology"/>
<comment type="pathway">
    <text evidence="6">Isoprenoid biosynthesis; isopentenyl diphosphate biosynthesis via DXP pathway; isopentenyl diphosphate from 1-deoxy-D-xylulose 5-phosphate: step 3/6.</text>
</comment>
<dbReference type="HAMAP" id="MF_00061">
    <property type="entry name" value="IspE"/>
    <property type="match status" value="1"/>
</dbReference>
<reference evidence="8 9" key="1">
    <citation type="submission" date="2020-11" db="EMBL/GenBank/DDBJ databases">
        <authorList>
            <person name="Peeters C."/>
        </authorList>
    </citation>
    <scope>NUCLEOTIDE SEQUENCE [LARGE SCALE GENOMIC DNA]</scope>
    <source>
        <strain evidence="8 9">LMG 8286</strain>
    </source>
</reference>
<comment type="catalytic activity">
    <reaction evidence="6">
        <text>4-CDP-2-C-methyl-D-erythritol + ATP = 4-CDP-2-C-methyl-D-erythritol 2-phosphate + ADP + H(+)</text>
        <dbReference type="Rhea" id="RHEA:18437"/>
        <dbReference type="ChEBI" id="CHEBI:15378"/>
        <dbReference type="ChEBI" id="CHEBI:30616"/>
        <dbReference type="ChEBI" id="CHEBI:57823"/>
        <dbReference type="ChEBI" id="CHEBI:57919"/>
        <dbReference type="ChEBI" id="CHEBI:456216"/>
        <dbReference type="EC" id="2.7.1.148"/>
    </reaction>
</comment>
<evidence type="ECO:0000313" key="9">
    <source>
        <dbReference type="Proteomes" id="UP000789359"/>
    </source>
</evidence>
<evidence type="ECO:0000313" key="8">
    <source>
        <dbReference type="EMBL" id="CAD7286504.1"/>
    </source>
</evidence>
<dbReference type="NCBIfam" id="NF003216">
    <property type="entry name" value="PRK04181.1"/>
    <property type="match status" value="1"/>
</dbReference>
<feature type="active site" evidence="6">
    <location>
        <position position="6"/>
    </location>
</feature>
<keyword evidence="3 6" id="KW-0547">Nucleotide-binding</keyword>
<dbReference type="GO" id="GO:0050515">
    <property type="term" value="F:4-(cytidine 5'-diphospho)-2-C-methyl-D-erythritol kinase activity"/>
    <property type="evidence" value="ECO:0007669"/>
    <property type="project" value="UniProtKB-EC"/>
</dbReference>
<dbReference type="Proteomes" id="UP000789359">
    <property type="component" value="Unassembled WGS sequence"/>
</dbReference>
<feature type="domain" description="GHMP kinase N-terminal" evidence="7">
    <location>
        <begin position="69"/>
        <end position="138"/>
    </location>
</feature>
<evidence type="ECO:0000256" key="6">
    <source>
        <dbReference type="HAMAP-Rule" id="MF_00061"/>
    </source>
</evidence>
<dbReference type="EC" id="2.7.1.148" evidence="6"/>
<gene>
    <name evidence="6 8" type="primary">ispE</name>
    <name evidence="8" type="ORF">LMG8286_00337</name>
</gene>
<dbReference type="PANTHER" id="PTHR43527">
    <property type="entry name" value="4-DIPHOSPHOCYTIDYL-2-C-METHYL-D-ERYTHRITOL KINASE, CHLOROPLASTIC"/>
    <property type="match status" value="1"/>
</dbReference>
<protein>
    <recommendedName>
        <fullName evidence="1 6">4-diphosphocytidyl-2-C-methyl-D-erythritol kinase</fullName>
        <shortName evidence="6">CMK</shortName>
        <ecNumber evidence="6">2.7.1.148</ecNumber>
    </recommendedName>
    <alternativeName>
        <fullName evidence="6">4-(cytidine-5'-diphospho)-2-C-methyl-D-erythritol kinase</fullName>
    </alternativeName>
</protein>
<dbReference type="RefSeq" id="WP_230056133.1">
    <property type="nucleotide sequence ID" value="NZ_CAJHOE010000001.1"/>
</dbReference>
<evidence type="ECO:0000256" key="1">
    <source>
        <dbReference type="ARBA" id="ARBA00017473"/>
    </source>
</evidence>
<keyword evidence="4 6" id="KW-0418">Kinase</keyword>
<evidence type="ECO:0000259" key="7">
    <source>
        <dbReference type="Pfam" id="PF00288"/>
    </source>
</evidence>
<keyword evidence="2 6" id="KW-0808">Transferase</keyword>
<dbReference type="Gene3D" id="3.30.70.890">
    <property type="entry name" value="GHMP kinase, C-terminal domain"/>
    <property type="match status" value="1"/>
</dbReference>
<dbReference type="Gene3D" id="3.30.230.10">
    <property type="match status" value="1"/>
</dbReference>
<dbReference type="InterPro" id="IPR036554">
    <property type="entry name" value="GHMP_kinase_C_sf"/>
</dbReference>
<sequence length="246" mass="27646">MKSYAKLNIFLKIIGTRGGYHEILSRFVRYDALFDELNFVSSNEFSIDADAIIKDNIILKAKLELENAGFKNELNEFFKNHKIELKKRIPMGAGLGGGSSNAATFLLLANESLNLKIPTQKLMQIGSKIGADVPFFISQAGAANVSGIGEVIDEIDDNVPEICVFTPEIFCSTPAVYAEFRKNFMQNINVKQARSMLDISSFDLLKNFKNYELNDLYMPCFALYKDMQEYQDMFLSGSGSSLFFLK</sequence>
<keyword evidence="5 6" id="KW-0067">ATP-binding</keyword>
<dbReference type="Pfam" id="PF00288">
    <property type="entry name" value="GHMP_kinases_N"/>
    <property type="match status" value="1"/>
</dbReference>
<evidence type="ECO:0000256" key="3">
    <source>
        <dbReference type="ARBA" id="ARBA00022741"/>
    </source>
</evidence>